<reference evidence="3" key="1">
    <citation type="submission" date="2017-02" db="UniProtKB">
        <authorList>
            <consortium name="WormBaseParasite"/>
        </authorList>
    </citation>
    <scope>IDENTIFICATION</scope>
</reference>
<reference evidence="1 2" key="2">
    <citation type="submission" date="2018-11" db="EMBL/GenBank/DDBJ databases">
        <authorList>
            <consortium name="Pathogen Informatics"/>
        </authorList>
    </citation>
    <scope>NUCLEOTIDE SEQUENCE [LARGE SCALE GENOMIC DNA]</scope>
</reference>
<keyword evidence="2" id="KW-1185">Reference proteome</keyword>
<dbReference type="AlphaFoldDB" id="A0A0N4XHW3"/>
<organism evidence="3">
    <name type="scientific">Nippostrongylus brasiliensis</name>
    <name type="common">Rat hookworm</name>
    <dbReference type="NCBI Taxonomy" id="27835"/>
    <lineage>
        <taxon>Eukaryota</taxon>
        <taxon>Metazoa</taxon>
        <taxon>Ecdysozoa</taxon>
        <taxon>Nematoda</taxon>
        <taxon>Chromadorea</taxon>
        <taxon>Rhabditida</taxon>
        <taxon>Rhabditina</taxon>
        <taxon>Rhabditomorpha</taxon>
        <taxon>Strongyloidea</taxon>
        <taxon>Heligmosomidae</taxon>
        <taxon>Nippostrongylus</taxon>
    </lineage>
</organism>
<evidence type="ECO:0000313" key="1">
    <source>
        <dbReference type="EMBL" id="VDL65705.1"/>
    </source>
</evidence>
<accession>A0A0N4XHW3</accession>
<name>A0A0N4XHW3_NIPBR</name>
<dbReference type="WBParaSite" id="NBR_0000211501-mRNA-1">
    <property type="protein sequence ID" value="NBR_0000211501-mRNA-1"/>
    <property type="gene ID" value="NBR_0000211501"/>
</dbReference>
<protein>
    <submittedName>
        <fullName evidence="1 3">Uncharacterized protein</fullName>
    </submittedName>
</protein>
<proteinExistence type="predicted"/>
<evidence type="ECO:0000313" key="3">
    <source>
        <dbReference type="WBParaSite" id="NBR_0000211501-mRNA-1"/>
    </source>
</evidence>
<evidence type="ECO:0000313" key="2">
    <source>
        <dbReference type="Proteomes" id="UP000271162"/>
    </source>
</evidence>
<dbReference type="Proteomes" id="UP000271162">
    <property type="component" value="Unassembled WGS sequence"/>
</dbReference>
<dbReference type="EMBL" id="UYSL01002185">
    <property type="protein sequence ID" value="VDL65705.1"/>
    <property type="molecule type" value="Genomic_DNA"/>
</dbReference>
<gene>
    <name evidence="1" type="ORF">NBR_LOCUS2116</name>
</gene>
<sequence length="102" mass="11312">MSDEVISCEEYCCSSASITRERLSENDSKITYGPFPTFLFTFAQLFGATRPFFGHRTPKTDNLGDPTGSIATGSDVFLYTSATRRCRLLRLEISLNSQLIAA</sequence>